<dbReference type="EMBL" id="BEZZ01219213">
    <property type="protein sequence ID" value="GCC47347.1"/>
    <property type="molecule type" value="Genomic_DNA"/>
</dbReference>
<evidence type="ECO:0000313" key="4">
    <source>
        <dbReference type="Proteomes" id="UP000287033"/>
    </source>
</evidence>
<dbReference type="Gene3D" id="6.20.370.60">
    <property type="match status" value="1"/>
</dbReference>
<keyword evidence="4" id="KW-1185">Reference proteome</keyword>
<dbReference type="GO" id="GO:0043113">
    <property type="term" value="P:receptor clustering"/>
    <property type="evidence" value="ECO:0007669"/>
    <property type="project" value="TreeGrafter"/>
</dbReference>
<gene>
    <name evidence="3" type="ORF">chiPu_0031789</name>
</gene>
<dbReference type="GO" id="GO:0019901">
    <property type="term" value="F:protein kinase binding"/>
    <property type="evidence" value="ECO:0007669"/>
    <property type="project" value="TreeGrafter"/>
</dbReference>
<name>A0A401TXG5_CHIPU</name>
<dbReference type="GO" id="GO:0098968">
    <property type="term" value="P:neurotransmitter receptor transport postsynaptic membrane to endosome"/>
    <property type="evidence" value="ECO:0007669"/>
    <property type="project" value="TreeGrafter"/>
</dbReference>
<feature type="region of interest" description="Disordered" evidence="1">
    <location>
        <begin position="87"/>
        <end position="106"/>
    </location>
</feature>
<evidence type="ECO:0000259" key="2">
    <source>
        <dbReference type="PROSITE" id="PS50106"/>
    </source>
</evidence>
<feature type="domain" description="PDZ" evidence="2">
    <location>
        <begin position="1"/>
        <end position="33"/>
    </location>
</feature>
<dbReference type="PROSITE" id="PS50106">
    <property type="entry name" value="PDZ"/>
    <property type="match status" value="1"/>
</dbReference>
<reference evidence="3 4" key="1">
    <citation type="journal article" date="2018" name="Nat. Ecol. Evol.">
        <title>Shark genomes provide insights into elasmobranch evolution and the origin of vertebrates.</title>
        <authorList>
            <person name="Hara Y"/>
            <person name="Yamaguchi K"/>
            <person name="Onimaru K"/>
            <person name="Kadota M"/>
            <person name="Koyanagi M"/>
            <person name="Keeley SD"/>
            <person name="Tatsumi K"/>
            <person name="Tanaka K"/>
            <person name="Motone F"/>
            <person name="Kageyama Y"/>
            <person name="Nozu R"/>
            <person name="Adachi N"/>
            <person name="Nishimura O"/>
            <person name="Nakagawa R"/>
            <person name="Tanegashima C"/>
            <person name="Kiyatake I"/>
            <person name="Matsumoto R"/>
            <person name="Murakumo K"/>
            <person name="Nishida K"/>
            <person name="Terakita A"/>
            <person name="Kuratani S"/>
            <person name="Sato K"/>
            <person name="Hyodo S Kuraku.S."/>
        </authorList>
    </citation>
    <scope>NUCLEOTIDE SEQUENCE [LARGE SCALE GENOMIC DNA]</scope>
</reference>
<dbReference type="GO" id="GO:0045211">
    <property type="term" value="C:postsynaptic membrane"/>
    <property type="evidence" value="ECO:0007669"/>
    <property type="project" value="TreeGrafter"/>
</dbReference>
<comment type="caution">
    <text evidence="3">The sequence shown here is derived from an EMBL/GenBank/DDBJ whole genome shotgun (WGS) entry which is preliminary data.</text>
</comment>
<proteinExistence type="predicted"/>
<dbReference type="OMA" id="CWCIASG"/>
<dbReference type="GO" id="GO:0014069">
    <property type="term" value="C:postsynaptic density"/>
    <property type="evidence" value="ECO:0007669"/>
    <property type="project" value="TreeGrafter"/>
</dbReference>
<dbReference type="GO" id="GO:0098609">
    <property type="term" value="P:cell-cell adhesion"/>
    <property type="evidence" value="ECO:0007669"/>
    <property type="project" value="TreeGrafter"/>
</dbReference>
<dbReference type="Proteomes" id="UP000287033">
    <property type="component" value="Unassembled WGS sequence"/>
</dbReference>
<accession>A0A401TXG5</accession>
<feature type="non-terminal residue" evidence="3">
    <location>
        <position position="1"/>
    </location>
</feature>
<evidence type="ECO:0000256" key="1">
    <source>
        <dbReference type="SAM" id="MobiDB-lite"/>
    </source>
</evidence>
<dbReference type="PANTHER" id="PTHR23119">
    <property type="entry name" value="DISCS LARGE"/>
    <property type="match status" value="1"/>
</dbReference>
<dbReference type="SUPFAM" id="SSF50156">
    <property type="entry name" value="PDZ domain-like"/>
    <property type="match status" value="1"/>
</dbReference>
<organism evidence="3 4">
    <name type="scientific">Chiloscyllium punctatum</name>
    <name type="common">Brownbanded bambooshark</name>
    <name type="synonym">Hemiscyllium punctatum</name>
    <dbReference type="NCBI Taxonomy" id="137246"/>
    <lineage>
        <taxon>Eukaryota</taxon>
        <taxon>Metazoa</taxon>
        <taxon>Chordata</taxon>
        <taxon>Craniata</taxon>
        <taxon>Vertebrata</taxon>
        <taxon>Chondrichthyes</taxon>
        <taxon>Elasmobranchii</taxon>
        <taxon>Galeomorphii</taxon>
        <taxon>Galeoidea</taxon>
        <taxon>Orectolobiformes</taxon>
        <taxon>Hemiscylliidae</taxon>
        <taxon>Chiloscyllium</taxon>
    </lineage>
</organism>
<dbReference type="GO" id="GO:0098887">
    <property type="term" value="P:neurotransmitter receptor transport, endosome to postsynaptic membrane"/>
    <property type="evidence" value="ECO:0007669"/>
    <property type="project" value="TreeGrafter"/>
</dbReference>
<protein>
    <recommendedName>
        <fullName evidence="2">PDZ domain-containing protein</fullName>
    </recommendedName>
</protein>
<dbReference type="GO" id="GO:0045197">
    <property type="term" value="P:establishment or maintenance of epithelial cell apical/basal polarity"/>
    <property type="evidence" value="ECO:0007669"/>
    <property type="project" value="TreeGrafter"/>
</dbReference>
<sequence length="133" mass="14493">VNGVDLHDAEHHRAVEALRSSGSSVTMSILRERMVEPENAITVTPLRPEDDYAPRDRRTGLRFPEPPENGHVRLQFTTSLARNEKGLGFSIAGGKGSTPYKAGDPVSMKPERGSCFSGMATCWCIASGTPRRV</sequence>
<feature type="region of interest" description="Disordered" evidence="1">
    <location>
        <begin position="40"/>
        <end position="71"/>
    </location>
</feature>
<dbReference type="OrthoDB" id="2187496at2759"/>
<dbReference type="PANTHER" id="PTHR23119:SF57">
    <property type="entry name" value="PROTEIN SCRIBBLE HOMOLOG"/>
    <property type="match status" value="1"/>
</dbReference>
<dbReference type="GO" id="GO:0016323">
    <property type="term" value="C:basolateral plasma membrane"/>
    <property type="evidence" value="ECO:0007669"/>
    <property type="project" value="TreeGrafter"/>
</dbReference>
<dbReference type="GO" id="GO:0005912">
    <property type="term" value="C:adherens junction"/>
    <property type="evidence" value="ECO:0007669"/>
    <property type="project" value="TreeGrafter"/>
</dbReference>
<dbReference type="STRING" id="137246.A0A401TXG5"/>
<dbReference type="InterPro" id="IPR001478">
    <property type="entry name" value="PDZ"/>
</dbReference>
<evidence type="ECO:0000313" key="3">
    <source>
        <dbReference type="EMBL" id="GCC47347.1"/>
    </source>
</evidence>
<dbReference type="InterPro" id="IPR036034">
    <property type="entry name" value="PDZ_sf"/>
</dbReference>
<dbReference type="AlphaFoldDB" id="A0A401TXG5"/>
<feature type="compositionally biased region" description="Basic and acidic residues" evidence="1">
    <location>
        <begin position="47"/>
        <end position="59"/>
    </location>
</feature>
<dbReference type="InterPro" id="IPR050614">
    <property type="entry name" value="Synaptic_Scaffolding_LAP-MAGUK"/>
</dbReference>